<dbReference type="EnsemblFungi" id="FOXG_12836T0">
    <property type="protein sequence ID" value="FOXG_12836P0"/>
    <property type="gene ID" value="FOXG_12836"/>
</dbReference>
<dbReference type="VEuPathDB" id="FungiDB:FOXG_12836"/>
<reference evidence="1" key="2">
    <citation type="submission" date="2025-08" db="UniProtKB">
        <authorList>
            <consortium name="EnsemblFungi"/>
        </authorList>
    </citation>
    <scope>IDENTIFICATION</scope>
    <source>
        <strain evidence="1">4287 / CBS 123668 / FGSC 9935 / NRRL 34936</strain>
    </source>
</reference>
<dbReference type="STRING" id="426428.A0A0D2Y966"/>
<evidence type="ECO:0000313" key="1">
    <source>
        <dbReference type="EnsemblFungi" id="FOXG_12836P0"/>
    </source>
</evidence>
<gene>
    <name evidence="1" type="primary">28954135</name>
</gene>
<name>A0A0D2Y966_FUSOF</name>
<proteinExistence type="predicted"/>
<dbReference type="Proteomes" id="UP000002489">
    <property type="component" value="Unassembled WGS sequence"/>
</dbReference>
<reference evidence="2" key="1">
    <citation type="journal article" date="2012" name="Mol. Plant Microbe Interact.">
        <title>A highly conserved effector in Fusarium oxysporum is required for full virulence on Arabidopsis.</title>
        <authorList>
            <person name="Thatcher L.F."/>
            <person name="Gardiner D.M."/>
            <person name="Kazan K."/>
            <person name="Manners J."/>
        </authorList>
    </citation>
    <scope>NUCLEOTIDE SEQUENCE [LARGE SCALE GENOMIC DNA]</scope>
    <source>
        <strain evidence="2">Fo5176</strain>
    </source>
</reference>
<dbReference type="AlphaFoldDB" id="A0A0D2Y966"/>
<protein>
    <submittedName>
        <fullName evidence="1">Uncharacterized protein</fullName>
    </submittedName>
</protein>
<sequence length="201" mass="22883">MTDPKPIKLNPPTKYAPSTKNSPPVDPPTLDWITTTWSVTHSTLSMWRDARNVRITYKLLPGTADGRPRIDDLVEYEPLSKDGTLKTVQGIDTQASSIGWDWRGKGWLVFVNTHWELLGWGEAVTSEGVKERWAVTWFAPTVFTKEGVDIYCDRKEGLSEETYVRIREALKGLETRKVAEMVEAHMQPVEIRLPWVEGSNE</sequence>
<accession>A0A0D2Y966</accession>
<evidence type="ECO:0000313" key="2">
    <source>
        <dbReference type="Proteomes" id="UP000002489"/>
    </source>
</evidence>
<organism evidence="1 2">
    <name type="scientific">Fusarium oxysporum (strain Fo5176)</name>
    <name type="common">Fusarium vascular wilt</name>
    <dbReference type="NCBI Taxonomy" id="660025"/>
    <lineage>
        <taxon>Eukaryota</taxon>
        <taxon>Fungi</taxon>
        <taxon>Dikarya</taxon>
        <taxon>Ascomycota</taxon>
        <taxon>Pezizomycotina</taxon>
        <taxon>Sordariomycetes</taxon>
        <taxon>Hypocreomycetidae</taxon>
        <taxon>Hypocreales</taxon>
        <taxon>Nectriaceae</taxon>
        <taxon>Fusarium</taxon>
        <taxon>Fusarium oxysporum species complex</taxon>
    </lineage>
</organism>